<evidence type="ECO:0000313" key="6">
    <source>
        <dbReference type="Proteomes" id="UP001347796"/>
    </source>
</evidence>
<dbReference type="AlphaFoldDB" id="A0AAN8QA65"/>
<dbReference type="Gene3D" id="2.40.10.10">
    <property type="entry name" value="Trypsin-like serine proteases"/>
    <property type="match status" value="1"/>
</dbReference>
<sequence>MAWSLILGLVALTGLAQAIPSERLQDACVTYYQGKCMPGGCQGDQIDLRMDCGNGGSCCRGVVAANTPADTPNPRLNDVCGSIMGKSSRIIGGETYARCTLPYSSMVGLRFFFENDLNKMGNITFCAGSLIDEDLVVTTGHCIEPYVQGDGMPMLSEIRVIVGGYDSYITDYGNDGAPEDRAKIAEAKVHPNYNRNSLDNNIALIRLDRKIKYNNCKIPACLPRRAENVQCGQVQNECQMAGLGTRFEDEFRPFPRPSKADVRVFDKSTSSGILRYMDGLNPEGSVIVEPIQAQQKACAFDWGGIVMCPRDGRWELSGLISFHNCLQNGNVPIIAVDIAQYRGWIESCAPDFTQCII</sequence>
<dbReference type="PRINTS" id="PR00722">
    <property type="entry name" value="CHYMOTRYPSIN"/>
</dbReference>
<feature type="chain" id="PRO_5043023896" description="Peptidase S1 domain-containing protein" evidence="3">
    <location>
        <begin position="19"/>
        <end position="357"/>
    </location>
</feature>
<evidence type="ECO:0000256" key="3">
    <source>
        <dbReference type="SAM" id="SignalP"/>
    </source>
</evidence>
<feature type="signal peptide" evidence="3">
    <location>
        <begin position="1"/>
        <end position="18"/>
    </location>
</feature>
<dbReference type="InterPro" id="IPR001254">
    <property type="entry name" value="Trypsin_dom"/>
</dbReference>
<evidence type="ECO:0000256" key="2">
    <source>
        <dbReference type="ARBA" id="ARBA00024195"/>
    </source>
</evidence>
<dbReference type="InterPro" id="IPR001314">
    <property type="entry name" value="Peptidase_S1A"/>
</dbReference>
<gene>
    <name evidence="5" type="ORF">SNE40_008245</name>
</gene>
<dbReference type="InterPro" id="IPR043504">
    <property type="entry name" value="Peptidase_S1_PA_chymotrypsin"/>
</dbReference>
<dbReference type="GO" id="GO:0006508">
    <property type="term" value="P:proteolysis"/>
    <property type="evidence" value="ECO:0007669"/>
    <property type="project" value="InterPro"/>
</dbReference>
<feature type="domain" description="Peptidase S1" evidence="4">
    <location>
        <begin position="90"/>
        <end position="350"/>
    </location>
</feature>
<name>A0AAN8QA65_PATCE</name>
<dbReference type="InterPro" id="IPR051487">
    <property type="entry name" value="Ser/Thr_Proteases_Immune/Dev"/>
</dbReference>
<evidence type="ECO:0000256" key="1">
    <source>
        <dbReference type="ARBA" id="ARBA00023157"/>
    </source>
</evidence>
<dbReference type="InterPro" id="IPR009003">
    <property type="entry name" value="Peptidase_S1_PA"/>
</dbReference>
<keyword evidence="3" id="KW-0732">Signal</keyword>
<comment type="similarity">
    <text evidence="2">Belongs to the peptidase S1 family. CLIP subfamily.</text>
</comment>
<keyword evidence="1" id="KW-1015">Disulfide bond</keyword>
<dbReference type="SUPFAM" id="SSF50494">
    <property type="entry name" value="Trypsin-like serine proteases"/>
    <property type="match status" value="1"/>
</dbReference>
<organism evidence="5 6">
    <name type="scientific">Patella caerulea</name>
    <name type="common">Rayed Mediterranean limpet</name>
    <dbReference type="NCBI Taxonomy" id="87958"/>
    <lineage>
        <taxon>Eukaryota</taxon>
        <taxon>Metazoa</taxon>
        <taxon>Spiralia</taxon>
        <taxon>Lophotrochozoa</taxon>
        <taxon>Mollusca</taxon>
        <taxon>Gastropoda</taxon>
        <taxon>Patellogastropoda</taxon>
        <taxon>Patelloidea</taxon>
        <taxon>Patellidae</taxon>
        <taxon>Patella</taxon>
    </lineage>
</organism>
<reference evidence="5 6" key="1">
    <citation type="submission" date="2024-01" db="EMBL/GenBank/DDBJ databases">
        <title>The genome of the rayed Mediterranean limpet Patella caerulea (Linnaeus, 1758).</title>
        <authorList>
            <person name="Anh-Thu Weber A."/>
            <person name="Halstead-Nussloch G."/>
        </authorList>
    </citation>
    <scope>NUCLEOTIDE SEQUENCE [LARGE SCALE GENOMIC DNA]</scope>
    <source>
        <strain evidence="5">AATW-2023a</strain>
        <tissue evidence="5">Whole specimen</tissue>
    </source>
</reference>
<dbReference type="EMBL" id="JAZGQO010000006">
    <property type="protein sequence ID" value="KAK6186150.1"/>
    <property type="molecule type" value="Genomic_DNA"/>
</dbReference>
<evidence type="ECO:0000259" key="4">
    <source>
        <dbReference type="PROSITE" id="PS50240"/>
    </source>
</evidence>
<accession>A0AAN8QA65</accession>
<dbReference type="Pfam" id="PF00089">
    <property type="entry name" value="Trypsin"/>
    <property type="match status" value="1"/>
</dbReference>
<dbReference type="PROSITE" id="PS50240">
    <property type="entry name" value="TRYPSIN_DOM"/>
    <property type="match status" value="1"/>
</dbReference>
<dbReference type="SMART" id="SM00020">
    <property type="entry name" value="Tryp_SPc"/>
    <property type="match status" value="1"/>
</dbReference>
<dbReference type="PANTHER" id="PTHR24256">
    <property type="entry name" value="TRYPTASE-RELATED"/>
    <property type="match status" value="1"/>
</dbReference>
<comment type="caution">
    <text evidence="5">The sequence shown here is derived from an EMBL/GenBank/DDBJ whole genome shotgun (WGS) entry which is preliminary data.</text>
</comment>
<evidence type="ECO:0000313" key="5">
    <source>
        <dbReference type="EMBL" id="KAK6186150.1"/>
    </source>
</evidence>
<protein>
    <recommendedName>
        <fullName evidence="4">Peptidase S1 domain-containing protein</fullName>
    </recommendedName>
</protein>
<dbReference type="GO" id="GO:0004252">
    <property type="term" value="F:serine-type endopeptidase activity"/>
    <property type="evidence" value="ECO:0007669"/>
    <property type="project" value="InterPro"/>
</dbReference>
<dbReference type="Proteomes" id="UP001347796">
    <property type="component" value="Unassembled WGS sequence"/>
</dbReference>
<proteinExistence type="inferred from homology"/>
<keyword evidence="6" id="KW-1185">Reference proteome</keyword>